<keyword evidence="3" id="KW-1185">Reference proteome</keyword>
<evidence type="ECO:0000313" key="2">
    <source>
        <dbReference type="EMBL" id="TFK55612.1"/>
    </source>
</evidence>
<proteinExistence type="predicted"/>
<dbReference type="AlphaFoldDB" id="A0A5C3NE49"/>
<name>A0A5C3NE49_9AGAM</name>
<dbReference type="Gene3D" id="3.30.1250.10">
    <property type="entry name" value="Ribosome maturation protein SBDS, N-terminal domain"/>
    <property type="match status" value="1"/>
</dbReference>
<sequence length="123" mass="13403">MTRSITKVVYKPDTQSTDEFIVVVNPEEYKKWKEGGETIPLTEVMDSFEIFFSNQGSQGILGKASKQQLENVFGASKDVDVLPKILKEGKEESGNSINTGNVATNLTKGSFAVDSKGKGLRGI</sequence>
<feature type="domain" description="Ribosome maturation protein SDO1/SBDS N-terminal" evidence="1">
    <location>
        <begin position="6"/>
        <end position="94"/>
    </location>
</feature>
<dbReference type="STRING" id="5364.A0A5C3NE49"/>
<protein>
    <submittedName>
        <fullName evidence="2">DUF1960-domain-containing protein</fullName>
    </submittedName>
</protein>
<dbReference type="InterPro" id="IPR036786">
    <property type="entry name" value="Ribosome_mat_SBDS_N_sf"/>
</dbReference>
<evidence type="ECO:0000313" key="3">
    <source>
        <dbReference type="Proteomes" id="UP000305948"/>
    </source>
</evidence>
<dbReference type="Pfam" id="PF01172">
    <property type="entry name" value="SBDS_N"/>
    <property type="match status" value="1"/>
</dbReference>
<reference evidence="2 3" key="1">
    <citation type="journal article" date="2019" name="Nat. Ecol. Evol.">
        <title>Megaphylogeny resolves global patterns of mushroom evolution.</title>
        <authorList>
            <person name="Varga T."/>
            <person name="Krizsan K."/>
            <person name="Foldi C."/>
            <person name="Dima B."/>
            <person name="Sanchez-Garcia M."/>
            <person name="Sanchez-Ramirez S."/>
            <person name="Szollosi G.J."/>
            <person name="Szarkandi J.G."/>
            <person name="Papp V."/>
            <person name="Albert L."/>
            <person name="Andreopoulos W."/>
            <person name="Angelini C."/>
            <person name="Antonin V."/>
            <person name="Barry K.W."/>
            <person name="Bougher N.L."/>
            <person name="Buchanan P."/>
            <person name="Buyck B."/>
            <person name="Bense V."/>
            <person name="Catcheside P."/>
            <person name="Chovatia M."/>
            <person name="Cooper J."/>
            <person name="Damon W."/>
            <person name="Desjardin D."/>
            <person name="Finy P."/>
            <person name="Geml J."/>
            <person name="Haridas S."/>
            <person name="Hughes K."/>
            <person name="Justo A."/>
            <person name="Karasinski D."/>
            <person name="Kautmanova I."/>
            <person name="Kiss B."/>
            <person name="Kocsube S."/>
            <person name="Kotiranta H."/>
            <person name="LaButti K.M."/>
            <person name="Lechner B.E."/>
            <person name="Liimatainen K."/>
            <person name="Lipzen A."/>
            <person name="Lukacs Z."/>
            <person name="Mihaltcheva S."/>
            <person name="Morgado L.N."/>
            <person name="Niskanen T."/>
            <person name="Noordeloos M.E."/>
            <person name="Ohm R.A."/>
            <person name="Ortiz-Santana B."/>
            <person name="Ovrebo C."/>
            <person name="Racz N."/>
            <person name="Riley R."/>
            <person name="Savchenko A."/>
            <person name="Shiryaev A."/>
            <person name="Soop K."/>
            <person name="Spirin V."/>
            <person name="Szebenyi C."/>
            <person name="Tomsovsky M."/>
            <person name="Tulloss R.E."/>
            <person name="Uehling J."/>
            <person name="Grigoriev I.V."/>
            <person name="Vagvolgyi C."/>
            <person name="Papp T."/>
            <person name="Martin F.M."/>
            <person name="Miettinen O."/>
            <person name="Hibbett D.S."/>
            <person name="Nagy L.G."/>
        </authorList>
    </citation>
    <scope>NUCLEOTIDE SEQUENCE [LARGE SCALE GENOMIC DNA]</scope>
    <source>
        <strain evidence="2 3">OMC1185</strain>
    </source>
</reference>
<dbReference type="Proteomes" id="UP000305948">
    <property type="component" value="Unassembled WGS sequence"/>
</dbReference>
<organism evidence="2 3">
    <name type="scientific">Heliocybe sulcata</name>
    <dbReference type="NCBI Taxonomy" id="5364"/>
    <lineage>
        <taxon>Eukaryota</taxon>
        <taxon>Fungi</taxon>
        <taxon>Dikarya</taxon>
        <taxon>Basidiomycota</taxon>
        <taxon>Agaricomycotina</taxon>
        <taxon>Agaricomycetes</taxon>
        <taxon>Gloeophyllales</taxon>
        <taxon>Gloeophyllaceae</taxon>
        <taxon>Heliocybe</taxon>
    </lineage>
</organism>
<dbReference type="EMBL" id="ML213504">
    <property type="protein sequence ID" value="TFK55612.1"/>
    <property type="molecule type" value="Genomic_DNA"/>
</dbReference>
<evidence type="ECO:0000259" key="1">
    <source>
        <dbReference type="Pfam" id="PF01172"/>
    </source>
</evidence>
<dbReference type="InterPro" id="IPR019783">
    <property type="entry name" value="SDO1/SBDS_N"/>
</dbReference>
<dbReference type="SUPFAM" id="SSF89895">
    <property type="entry name" value="FYSH domain"/>
    <property type="match status" value="1"/>
</dbReference>
<gene>
    <name evidence="2" type="ORF">OE88DRAFT_1622373</name>
</gene>
<dbReference type="OrthoDB" id="2567806at2759"/>
<accession>A0A5C3NE49</accession>